<dbReference type="InterPro" id="IPR000845">
    <property type="entry name" value="Nucleoside_phosphorylase_d"/>
</dbReference>
<feature type="domain" description="Nucleoside phosphorylase" evidence="7">
    <location>
        <begin position="16"/>
        <end position="216"/>
    </location>
</feature>
<dbReference type="GO" id="GO:0006152">
    <property type="term" value="P:purine nucleoside catabolic process"/>
    <property type="evidence" value="ECO:0007669"/>
    <property type="project" value="TreeGrafter"/>
</dbReference>
<reference evidence="8 9" key="1">
    <citation type="submission" date="2020-10" db="EMBL/GenBank/DDBJ databases">
        <title>Connecting structure to function with the recovery of over 1000 high-quality activated sludge metagenome-assembled genomes encoding full-length rRNA genes using long-read sequencing.</title>
        <authorList>
            <person name="Singleton C.M."/>
            <person name="Petriglieri F."/>
            <person name="Kristensen J.M."/>
            <person name="Kirkegaard R.H."/>
            <person name="Michaelsen T.Y."/>
            <person name="Andersen M.H."/>
            <person name="Karst S.M."/>
            <person name="Dueholm M.S."/>
            <person name="Nielsen P.H."/>
            <person name="Albertsen M."/>
        </authorList>
    </citation>
    <scope>NUCLEOTIDE SEQUENCE [LARGE SCALE GENOMIC DNA]</scope>
    <source>
        <strain evidence="8">Ribe_18-Q3-R11-54_MAXAC.273</strain>
    </source>
</reference>
<evidence type="ECO:0000256" key="1">
    <source>
        <dbReference type="ARBA" id="ARBA00010456"/>
    </source>
</evidence>
<evidence type="ECO:0000313" key="9">
    <source>
        <dbReference type="Proteomes" id="UP000808337"/>
    </source>
</evidence>
<organism evidence="8 9">
    <name type="scientific">Candidatus Opimibacter skivensis</name>
    <dbReference type="NCBI Taxonomy" id="2982028"/>
    <lineage>
        <taxon>Bacteria</taxon>
        <taxon>Pseudomonadati</taxon>
        <taxon>Bacteroidota</taxon>
        <taxon>Saprospiria</taxon>
        <taxon>Saprospirales</taxon>
        <taxon>Saprospiraceae</taxon>
        <taxon>Candidatus Opimibacter</taxon>
    </lineage>
</organism>
<dbReference type="Gene3D" id="3.40.50.1580">
    <property type="entry name" value="Nucleoside phosphorylase domain"/>
    <property type="match status" value="1"/>
</dbReference>
<evidence type="ECO:0000259" key="7">
    <source>
        <dbReference type="Pfam" id="PF01048"/>
    </source>
</evidence>
<dbReference type="PANTHER" id="PTHR43691">
    <property type="entry name" value="URIDINE PHOSPHORYLASE"/>
    <property type="match status" value="1"/>
</dbReference>
<dbReference type="PANTHER" id="PTHR43691:SF11">
    <property type="entry name" value="FI09636P-RELATED"/>
    <property type="match status" value="1"/>
</dbReference>
<dbReference type="InterPro" id="IPR035994">
    <property type="entry name" value="Nucleoside_phosphorylase_sf"/>
</dbReference>
<dbReference type="GO" id="GO:0004731">
    <property type="term" value="F:purine-nucleoside phosphorylase activity"/>
    <property type="evidence" value="ECO:0007669"/>
    <property type="project" value="InterPro"/>
</dbReference>
<comment type="catalytic activity">
    <reaction evidence="6">
        <text>uridine + phosphate = alpha-D-ribose 1-phosphate + uracil</text>
        <dbReference type="Rhea" id="RHEA:24388"/>
        <dbReference type="ChEBI" id="CHEBI:16704"/>
        <dbReference type="ChEBI" id="CHEBI:17568"/>
        <dbReference type="ChEBI" id="CHEBI:43474"/>
        <dbReference type="ChEBI" id="CHEBI:57720"/>
        <dbReference type="EC" id="2.4.2.3"/>
    </reaction>
</comment>
<dbReference type="GO" id="GO:0005829">
    <property type="term" value="C:cytosol"/>
    <property type="evidence" value="ECO:0007669"/>
    <property type="project" value="TreeGrafter"/>
</dbReference>
<name>A0A9D7T0D1_9BACT</name>
<dbReference type="EMBL" id="JADKGY010000035">
    <property type="protein sequence ID" value="MBK9985327.1"/>
    <property type="molecule type" value="Genomic_DNA"/>
</dbReference>
<dbReference type="EC" id="2.4.2.3" evidence="2"/>
<comment type="caution">
    <text evidence="8">The sequence shown here is derived from an EMBL/GenBank/DDBJ whole genome shotgun (WGS) entry which is preliminary data.</text>
</comment>
<dbReference type="HAMAP" id="MF_01627">
    <property type="entry name" value="Pur_nucleosid_phosp"/>
    <property type="match status" value="1"/>
</dbReference>
<evidence type="ECO:0000256" key="4">
    <source>
        <dbReference type="ARBA" id="ARBA00022676"/>
    </source>
</evidence>
<protein>
    <recommendedName>
        <fullName evidence="3">Uridine phosphorylase</fullName>
        <ecNumber evidence="2">2.4.2.3</ecNumber>
    </recommendedName>
</protein>
<accession>A0A9D7T0D1</accession>
<dbReference type="InterPro" id="IPR018016">
    <property type="entry name" value="Nucleoside_phosphorylase_CS"/>
</dbReference>
<dbReference type="SUPFAM" id="SSF53167">
    <property type="entry name" value="Purine and uridine phosphorylases"/>
    <property type="match status" value="1"/>
</dbReference>
<evidence type="ECO:0000256" key="3">
    <source>
        <dbReference type="ARBA" id="ARBA00021980"/>
    </source>
</evidence>
<dbReference type="Proteomes" id="UP000808337">
    <property type="component" value="Unassembled WGS sequence"/>
</dbReference>
<evidence type="ECO:0000256" key="2">
    <source>
        <dbReference type="ARBA" id="ARBA00011888"/>
    </source>
</evidence>
<sequence length="232" mass="25709">MSLHIQATPGQIAETVLIAGDPLRAKYVAEKILTDVICYNEVRGMLGFTGMYNGKRVSVQGTGMGIPSTAIYVHELIFGYGVKKIIRIGTCGGLQSDLDLGILILAEAVYTDSNTQMLYYDSMDYAPTADPELLRQAREVAEKNSVAFRQGKVFSTDIFYDETPNRWDPWIKRGVLAIEMETSILYSLAAKNNIKALSILTVSDNIITNESTSTKDREHISLQMMRLALEIA</sequence>
<dbReference type="Pfam" id="PF01048">
    <property type="entry name" value="PNP_UDP_1"/>
    <property type="match status" value="1"/>
</dbReference>
<dbReference type="GO" id="GO:0004850">
    <property type="term" value="F:uridine phosphorylase activity"/>
    <property type="evidence" value="ECO:0007669"/>
    <property type="project" value="UniProtKB-EC"/>
</dbReference>
<keyword evidence="5 8" id="KW-0808">Transferase</keyword>
<dbReference type="CDD" id="cd09006">
    <property type="entry name" value="PNP_EcPNPI-like"/>
    <property type="match status" value="1"/>
</dbReference>
<evidence type="ECO:0000256" key="6">
    <source>
        <dbReference type="ARBA" id="ARBA00048447"/>
    </source>
</evidence>
<dbReference type="AlphaFoldDB" id="A0A9D7T0D1"/>
<evidence type="ECO:0000313" key="8">
    <source>
        <dbReference type="EMBL" id="MBK9985327.1"/>
    </source>
</evidence>
<comment type="similarity">
    <text evidence="1">Belongs to the PNP/UDP phosphorylase family.</text>
</comment>
<keyword evidence="4 8" id="KW-0328">Glycosyltransferase</keyword>
<evidence type="ECO:0000256" key="5">
    <source>
        <dbReference type="ARBA" id="ARBA00022679"/>
    </source>
</evidence>
<gene>
    <name evidence="8" type="primary">deoD</name>
    <name evidence="8" type="ORF">IPP15_23810</name>
</gene>
<dbReference type="NCBIfam" id="NF004489">
    <property type="entry name" value="PRK05819.1"/>
    <property type="match status" value="1"/>
</dbReference>
<dbReference type="NCBIfam" id="TIGR00107">
    <property type="entry name" value="deoD"/>
    <property type="match status" value="1"/>
</dbReference>
<dbReference type="InterPro" id="IPR004402">
    <property type="entry name" value="DeoD-type"/>
</dbReference>
<proteinExistence type="inferred from homology"/>
<dbReference type="PROSITE" id="PS01232">
    <property type="entry name" value="PNP_UDP_1"/>
    <property type="match status" value="1"/>
</dbReference>